<feature type="transmembrane region" description="Helical" evidence="1">
    <location>
        <begin position="6"/>
        <end position="30"/>
    </location>
</feature>
<reference evidence="2 3" key="1">
    <citation type="submission" date="2018-06" db="EMBL/GenBank/DDBJ databases">
        <title>Complete genome sequence of Paracoccus mutanolyticus strain RSP-02 isolated from cellulosic waste.</title>
        <authorList>
            <person name="Amrutha R.N."/>
            <person name="Shrivastav A."/>
            <person name="Buddana S.K."/>
            <person name="Deshpande U."/>
            <person name="Prakasham R.S."/>
        </authorList>
    </citation>
    <scope>NUCLEOTIDE SEQUENCE [LARGE SCALE GENOMIC DNA]</scope>
    <source>
        <strain evidence="2 3">RSP-02</strain>
    </source>
</reference>
<name>A0ABM6WRL7_9RHOB</name>
<evidence type="ECO:0000313" key="2">
    <source>
        <dbReference type="EMBL" id="AWX93192.1"/>
    </source>
</evidence>
<keyword evidence="1" id="KW-1133">Transmembrane helix</keyword>
<gene>
    <name evidence="2" type="ORF">DPM13_08630</name>
</gene>
<accession>A0ABM6WRL7</accession>
<evidence type="ECO:0000256" key="1">
    <source>
        <dbReference type="SAM" id="Phobius"/>
    </source>
</evidence>
<dbReference type="Proteomes" id="UP000249922">
    <property type="component" value="Chromosome"/>
</dbReference>
<keyword evidence="1" id="KW-0472">Membrane</keyword>
<protein>
    <recommendedName>
        <fullName evidence="4">DUF4190 domain-containing protein</fullName>
    </recommendedName>
</protein>
<evidence type="ECO:0000313" key="3">
    <source>
        <dbReference type="Proteomes" id="UP000249922"/>
    </source>
</evidence>
<keyword evidence="3" id="KW-1185">Reference proteome</keyword>
<dbReference type="EMBL" id="CP030239">
    <property type="protein sequence ID" value="AWX93192.1"/>
    <property type="molecule type" value="Genomic_DNA"/>
</dbReference>
<dbReference type="RefSeq" id="WP_112887844.1">
    <property type="nucleotide sequence ID" value="NZ_CP030239.1"/>
</dbReference>
<keyword evidence="1" id="KW-0812">Transmembrane</keyword>
<sequence length="82" mass="8297">MDSNALTNVLIAAFGLCLSAVPAVSLLLWLRGRLSDRGKAMARNGLVVAVLLLVIALACFSVAGYGCTPCCGFPGGCSGPDP</sequence>
<evidence type="ECO:0008006" key="4">
    <source>
        <dbReference type="Google" id="ProtNLM"/>
    </source>
</evidence>
<proteinExistence type="predicted"/>
<organism evidence="2 3">
    <name type="scientific">Paracoccus mutanolyticus</name>
    <dbReference type="NCBI Taxonomy" id="1499308"/>
    <lineage>
        <taxon>Bacteria</taxon>
        <taxon>Pseudomonadati</taxon>
        <taxon>Pseudomonadota</taxon>
        <taxon>Alphaproteobacteria</taxon>
        <taxon>Rhodobacterales</taxon>
        <taxon>Paracoccaceae</taxon>
        <taxon>Paracoccus</taxon>
    </lineage>
</organism>
<feature type="transmembrane region" description="Helical" evidence="1">
    <location>
        <begin position="42"/>
        <end position="65"/>
    </location>
</feature>